<keyword evidence="1" id="KW-0805">Transcription regulation</keyword>
<dbReference type="SUPFAM" id="SSF46785">
    <property type="entry name" value="Winged helix' DNA-binding domain"/>
    <property type="match status" value="1"/>
</dbReference>
<evidence type="ECO:0000313" key="5">
    <source>
        <dbReference type="EMBL" id="KGJ92556.1"/>
    </source>
</evidence>
<dbReference type="SUPFAM" id="SSF54909">
    <property type="entry name" value="Dimeric alpha+beta barrel"/>
    <property type="match status" value="1"/>
</dbReference>
<dbReference type="OrthoDB" id="5476at2"/>
<dbReference type="Gene3D" id="1.10.10.10">
    <property type="entry name" value="Winged helix-like DNA-binding domain superfamily/Winged helix DNA-binding domain"/>
    <property type="match status" value="1"/>
</dbReference>
<dbReference type="Pfam" id="PF13404">
    <property type="entry name" value="HTH_AsnC-type"/>
    <property type="match status" value="1"/>
</dbReference>
<feature type="domain" description="HTH asnC-type" evidence="4">
    <location>
        <begin position="2"/>
        <end position="64"/>
    </location>
</feature>
<evidence type="ECO:0000256" key="3">
    <source>
        <dbReference type="ARBA" id="ARBA00023163"/>
    </source>
</evidence>
<dbReference type="GO" id="GO:0006355">
    <property type="term" value="P:regulation of DNA-templated transcription"/>
    <property type="evidence" value="ECO:0007669"/>
    <property type="project" value="UniProtKB-ARBA"/>
</dbReference>
<evidence type="ECO:0000259" key="4">
    <source>
        <dbReference type="PROSITE" id="PS50956"/>
    </source>
</evidence>
<evidence type="ECO:0000313" key="6">
    <source>
        <dbReference type="Proteomes" id="UP000029843"/>
    </source>
</evidence>
<dbReference type="InterPro" id="IPR036388">
    <property type="entry name" value="WH-like_DNA-bd_sf"/>
</dbReference>
<proteinExistence type="predicted"/>
<dbReference type="PANTHER" id="PTHR30154">
    <property type="entry name" value="LEUCINE-RESPONSIVE REGULATORY PROTEIN"/>
    <property type="match status" value="1"/>
</dbReference>
<dbReference type="EMBL" id="JQED01000017">
    <property type="protein sequence ID" value="KGJ92556.1"/>
    <property type="molecule type" value="Genomic_DNA"/>
</dbReference>
<dbReference type="GO" id="GO:0005829">
    <property type="term" value="C:cytosol"/>
    <property type="evidence" value="ECO:0007669"/>
    <property type="project" value="TreeGrafter"/>
</dbReference>
<dbReference type="PROSITE" id="PS50956">
    <property type="entry name" value="HTH_ASNC_2"/>
    <property type="match status" value="1"/>
</dbReference>
<sequence length="142" mass="15666">MLTEKDEELLSILRINARASVSDIARATGVSRTAIQNRLNKLENNNVIKAYSVVLDSAYTSGLISANVSLKVKPNLRQTICIALRKVHQISHIHSISGEYDLLVSIQASTLEKLSEVLNMVCSTEGVERTNSAIILDTIFER</sequence>
<dbReference type="GO" id="GO:0043200">
    <property type="term" value="P:response to amino acid"/>
    <property type="evidence" value="ECO:0007669"/>
    <property type="project" value="TreeGrafter"/>
</dbReference>
<dbReference type="InterPro" id="IPR019888">
    <property type="entry name" value="Tscrpt_reg_AsnC-like"/>
</dbReference>
<dbReference type="Pfam" id="PF01037">
    <property type="entry name" value="AsnC_trans_reg"/>
    <property type="match status" value="1"/>
</dbReference>
<evidence type="ECO:0000256" key="2">
    <source>
        <dbReference type="ARBA" id="ARBA00023125"/>
    </source>
</evidence>
<protein>
    <submittedName>
        <fullName evidence="5">Transcriptional regulator, AsnC family</fullName>
    </submittedName>
</protein>
<name>A0A099KPZ5_COLPS</name>
<dbReference type="InterPro" id="IPR036390">
    <property type="entry name" value="WH_DNA-bd_sf"/>
</dbReference>
<gene>
    <name evidence="5" type="ORF">ND2E_2804</name>
</gene>
<dbReference type="SMART" id="SM00344">
    <property type="entry name" value="HTH_ASNC"/>
    <property type="match status" value="1"/>
</dbReference>
<dbReference type="InterPro" id="IPR019887">
    <property type="entry name" value="Tscrpt_reg_AsnC/Lrp_C"/>
</dbReference>
<dbReference type="RefSeq" id="WP_033093580.1">
    <property type="nucleotide sequence ID" value="NZ_JQED01000017.1"/>
</dbReference>
<dbReference type="Gene3D" id="3.30.70.920">
    <property type="match status" value="1"/>
</dbReference>
<dbReference type="PANTHER" id="PTHR30154:SF53">
    <property type="entry name" value="HTH-TYPE TRANSCRIPTIONAL REGULATOR LRPC"/>
    <property type="match status" value="1"/>
</dbReference>
<dbReference type="InterPro" id="IPR011008">
    <property type="entry name" value="Dimeric_a/b-barrel"/>
</dbReference>
<dbReference type="InterPro" id="IPR011991">
    <property type="entry name" value="ArsR-like_HTH"/>
</dbReference>
<organism evidence="5 6">
    <name type="scientific">Colwellia psychrerythraea</name>
    <name type="common">Vibrio psychroerythus</name>
    <dbReference type="NCBI Taxonomy" id="28229"/>
    <lineage>
        <taxon>Bacteria</taxon>
        <taxon>Pseudomonadati</taxon>
        <taxon>Pseudomonadota</taxon>
        <taxon>Gammaproteobacteria</taxon>
        <taxon>Alteromonadales</taxon>
        <taxon>Colwelliaceae</taxon>
        <taxon>Colwellia</taxon>
    </lineage>
</organism>
<dbReference type="AlphaFoldDB" id="A0A099KPZ5"/>
<keyword evidence="3" id="KW-0804">Transcription</keyword>
<evidence type="ECO:0000256" key="1">
    <source>
        <dbReference type="ARBA" id="ARBA00023015"/>
    </source>
</evidence>
<keyword evidence="2" id="KW-0238">DNA-binding</keyword>
<dbReference type="PATRIC" id="fig|28229.4.peg.1844"/>
<dbReference type="CDD" id="cd00090">
    <property type="entry name" value="HTH_ARSR"/>
    <property type="match status" value="1"/>
</dbReference>
<dbReference type="GO" id="GO:0043565">
    <property type="term" value="F:sequence-specific DNA binding"/>
    <property type="evidence" value="ECO:0007669"/>
    <property type="project" value="InterPro"/>
</dbReference>
<dbReference type="PRINTS" id="PR00033">
    <property type="entry name" value="HTHASNC"/>
</dbReference>
<dbReference type="Proteomes" id="UP000029843">
    <property type="component" value="Unassembled WGS sequence"/>
</dbReference>
<reference evidence="5 6" key="1">
    <citation type="submission" date="2014-08" db="EMBL/GenBank/DDBJ databases">
        <title>Genomic and Phenotypic Diversity of Colwellia psychrerythraea strains from Disparate Marine Basins.</title>
        <authorList>
            <person name="Techtmann S.M."/>
            <person name="Stelling S.C."/>
            <person name="Utturkar S.M."/>
            <person name="Alshibli N."/>
            <person name="Harris A."/>
            <person name="Brown S.D."/>
            <person name="Hazen T.C."/>
        </authorList>
    </citation>
    <scope>NUCLEOTIDE SEQUENCE [LARGE SCALE GENOMIC DNA]</scope>
    <source>
        <strain evidence="5 6">ND2E</strain>
    </source>
</reference>
<dbReference type="InterPro" id="IPR000485">
    <property type="entry name" value="AsnC-type_HTH_dom"/>
</dbReference>
<comment type="caution">
    <text evidence="5">The sequence shown here is derived from an EMBL/GenBank/DDBJ whole genome shotgun (WGS) entry which is preliminary data.</text>
</comment>
<accession>A0A099KPZ5</accession>